<dbReference type="RefSeq" id="WP_160370728.1">
    <property type="nucleotide sequence ID" value="NZ_WSQA01000018.1"/>
</dbReference>
<dbReference type="EMBL" id="WSQA01000018">
    <property type="protein sequence ID" value="MVZ64009.1"/>
    <property type="molecule type" value="Genomic_DNA"/>
</dbReference>
<sequence>MFKLLHFLALFGYLNILCYEVKQADYFGLAPQASNETFVEVVLEEVLNFSHSDEPENLPDIIFDDYRIFALMLGFLPLVLLVSWLLAKVTLLINDRKHPFYLSKTRCRPGYYHFLYRYRPF</sequence>
<keyword evidence="1" id="KW-0472">Membrane</keyword>
<dbReference type="AlphaFoldDB" id="A0A6N8L4Q3"/>
<keyword evidence="1" id="KW-1133">Transmembrane helix</keyword>
<name>A0A6N8L4Q3_9SPHI</name>
<reference evidence="2 3" key="1">
    <citation type="submission" date="2019-12" db="EMBL/GenBank/DDBJ databases">
        <authorList>
            <person name="Dong K."/>
        </authorList>
    </citation>
    <scope>NUCLEOTIDE SEQUENCE [LARGE SCALE GENOMIC DNA]</scope>
    <source>
        <strain evidence="2 3">JCM 31225</strain>
    </source>
</reference>
<keyword evidence="1" id="KW-0812">Transmembrane</keyword>
<proteinExistence type="predicted"/>
<comment type="caution">
    <text evidence="2">The sequence shown here is derived from an EMBL/GenBank/DDBJ whole genome shotgun (WGS) entry which is preliminary data.</text>
</comment>
<organism evidence="2 3">
    <name type="scientific">Sphingobacterium humi</name>
    <dbReference type="NCBI Taxonomy" id="1796905"/>
    <lineage>
        <taxon>Bacteria</taxon>
        <taxon>Pseudomonadati</taxon>
        <taxon>Bacteroidota</taxon>
        <taxon>Sphingobacteriia</taxon>
        <taxon>Sphingobacteriales</taxon>
        <taxon>Sphingobacteriaceae</taxon>
        <taxon>Sphingobacterium</taxon>
    </lineage>
</organism>
<keyword evidence="3" id="KW-1185">Reference proteome</keyword>
<accession>A0A6N8L4Q3</accession>
<dbReference type="Proteomes" id="UP000435036">
    <property type="component" value="Unassembled WGS sequence"/>
</dbReference>
<evidence type="ECO:0000256" key="1">
    <source>
        <dbReference type="SAM" id="Phobius"/>
    </source>
</evidence>
<evidence type="ECO:0000313" key="2">
    <source>
        <dbReference type="EMBL" id="MVZ64009.1"/>
    </source>
</evidence>
<gene>
    <name evidence="2" type="ORF">GQF63_18450</name>
</gene>
<feature type="transmembrane region" description="Helical" evidence="1">
    <location>
        <begin position="68"/>
        <end position="87"/>
    </location>
</feature>
<evidence type="ECO:0000313" key="3">
    <source>
        <dbReference type="Proteomes" id="UP000435036"/>
    </source>
</evidence>
<protein>
    <submittedName>
        <fullName evidence="2">Uncharacterized protein</fullName>
    </submittedName>
</protein>
<dbReference type="OrthoDB" id="799646at2"/>